<gene>
    <name evidence="1" type="ORF">M513_11645</name>
    <name evidence="2" type="ORF">M514_11645</name>
</gene>
<dbReference type="Proteomes" id="UP000030764">
    <property type="component" value="Unassembled WGS sequence"/>
</dbReference>
<evidence type="ECO:0000313" key="3">
    <source>
        <dbReference type="Proteomes" id="UP000030764"/>
    </source>
</evidence>
<organism evidence="2">
    <name type="scientific">Trichuris suis</name>
    <name type="common">pig whipworm</name>
    <dbReference type="NCBI Taxonomy" id="68888"/>
    <lineage>
        <taxon>Eukaryota</taxon>
        <taxon>Metazoa</taxon>
        <taxon>Ecdysozoa</taxon>
        <taxon>Nematoda</taxon>
        <taxon>Enoplea</taxon>
        <taxon>Dorylaimia</taxon>
        <taxon>Trichinellida</taxon>
        <taxon>Trichuridae</taxon>
        <taxon>Trichuris</taxon>
    </lineage>
</organism>
<evidence type="ECO:0000313" key="2">
    <source>
        <dbReference type="EMBL" id="KFD60351.1"/>
    </source>
</evidence>
<dbReference type="AlphaFoldDB" id="A0A085MT05"/>
<keyword evidence="3" id="KW-1185">Reference proteome</keyword>
<evidence type="ECO:0000313" key="1">
    <source>
        <dbReference type="EMBL" id="KFD47484.1"/>
    </source>
</evidence>
<proteinExistence type="predicted"/>
<dbReference type="Proteomes" id="UP000030758">
    <property type="component" value="Unassembled WGS sequence"/>
</dbReference>
<protein>
    <submittedName>
        <fullName evidence="2">Uncharacterized protein</fullName>
    </submittedName>
</protein>
<sequence length="64" mass="7071">MSQSRQDWRLIPACLDVDGCGSSSASVKFERLKKDVIVNCLASRHDFSGCKAPCMRSKCPPIQL</sequence>
<dbReference type="EMBL" id="KL367673">
    <property type="protein sequence ID" value="KFD60351.1"/>
    <property type="molecule type" value="Genomic_DNA"/>
</dbReference>
<accession>A0A085MT05</accession>
<reference evidence="2 3" key="1">
    <citation type="journal article" date="2014" name="Nat. Genet.">
        <title>Genome and transcriptome of the porcine whipworm Trichuris suis.</title>
        <authorList>
            <person name="Jex A.R."/>
            <person name="Nejsum P."/>
            <person name="Schwarz E.M."/>
            <person name="Hu L."/>
            <person name="Young N.D."/>
            <person name="Hall R.S."/>
            <person name="Korhonen P.K."/>
            <person name="Liao S."/>
            <person name="Thamsborg S."/>
            <person name="Xia J."/>
            <person name="Xu P."/>
            <person name="Wang S."/>
            <person name="Scheerlinck J.P."/>
            <person name="Hofmann A."/>
            <person name="Sternberg P.W."/>
            <person name="Wang J."/>
            <person name="Gasser R.B."/>
        </authorList>
    </citation>
    <scope>NUCLEOTIDE SEQUENCE [LARGE SCALE GENOMIC DNA]</scope>
    <source>
        <strain evidence="2">DCEP-RM93F</strain>
        <strain evidence="1">DCEP-RM93M</strain>
    </source>
</reference>
<name>A0A085MT05_9BILA</name>
<dbReference type="EMBL" id="KL363325">
    <property type="protein sequence ID" value="KFD47484.1"/>
    <property type="molecule type" value="Genomic_DNA"/>
</dbReference>